<evidence type="ECO:0000259" key="1">
    <source>
        <dbReference type="Pfam" id="PF13708"/>
    </source>
</evidence>
<dbReference type="InterPro" id="IPR031339">
    <property type="entry name" value="DUF4942"/>
</dbReference>
<protein>
    <submittedName>
        <fullName evidence="2">DUF4942 domain-containing protein</fullName>
    </submittedName>
</protein>
<dbReference type="EMBL" id="WELC01000023">
    <property type="protein sequence ID" value="KAB7628908.1"/>
    <property type="molecule type" value="Genomic_DNA"/>
</dbReference>
<sequence length="244" mass="28084">MDELPAAYAKNIFGKHEQMQARFNSFFAEWKSLQADMGAAGCYCLLTETLYRINHNEDNASEELSRTATKTAWFQYLNHFKLYDCMRVKEERTLNSQIQNNDFMAFTADNALRIFNQIRALSQKELERGLVESIDALCGDWRTNQHHMLGNKVIVDHASPSNVLTRDVMIDLVRSFFVLDGVEYPGRHKLSIDNVRPYMEFAFYPGANTAHIVFKRQDLVDQANAIYLAHCPGALPPRRKLRGN</sequence>
<gene>
    <name evidence="2" type="ORF">F9K92_15805</name>
</gene>
<organism evidence="2 3">
    <name type="scientific">Stenotrophomonas rhizophila</name>
    <dbReference type="NCBI Taxonomy" id="216778"/>
    <lineage>
        <taxon>Bacteria</taxon>
        <taxon>Pseudomonadati</taxon>
        <taxon>Pseudomonadota</taxon>
        <taxon>Gammaproteobacteria</taxon>
        <taxon>Lysobacterales</taxon>
        <taxon>Lysobacteraceae</taxon>
        <taxon>Stenotrophomonas</taxon>
    </lineage>
</organism>
<dbReference type="Pfam" id="PF13708">
    <property type="entry name" value="DUF4942"/>
    <property type="match status" value="1"/>
</dbReference>
<reference evidence="2 3" key="1">
    <citation type="submission" date="2019-10" db="EMBL/GenBank/DDBJ databases">
        <title>Halotolerant bacteria associated to Saharan-endemic halophytes Stipa tenacissima L. and Atriplex halimus L mitigate salt stress and promote growth of tomato plants.</title>
        <authorList>
            <person name="Dif G."/>
        </authorList>
    </citation>
    <scope>NUCLEOTIDE SEQUENCE [LARGE SCALE GENOMIC DNA]</scope>
    <source>
        <strain evidence="2 3">IS26</strain>
    </source>
</reference>
<evidence type="ECO:0000313" key="2">
    <source>
        <dbReference type="EMBL" id="KAB7628908.1"/>
    </source>
</evidence>
<evidence type="ECO:0000313" key="3">
    <source>
        <dbReference type="Proteomes" id="UP000449004"/>
    </source>
</evidence>
<feature type="domain" description="DUF4942" evidence="1">
    <location>
        <begin position="69"/>
        <end position="226"/>
    </location>
</feature>
<dbReference type="RefSeq" id="WP_152153996.1">
    <property type="nucleotide sequence ID" value="NZ_WELC01000023.1"/>
</dbReference>
<dbReference type="AlphaFoldDB" id="A0A7V7YDV8"/>
<accession>A0A7V7YDV8</accession>
<name>A0A7V7YDV8_9GAMM</name>
<proteinExistence type="predicted"/>
<dbReference type="Proteomes" id="UP000449004">
    <property type="component" value="Unassembled WGS sequence"/>
</dbReference>
<comment type="caution">
    <text evidence="2">The sequence shown here is derived from an EMBL/GenBank/DDBJ whole genome shotgun (WGS) entry which is preliminary data.</text>
</comment>